<comment type="caution">
    <text evidence="1">The sequence shown here is derived from an EMBL/GenBank/DDBJ whole genome shotgun (WGS) entry which is preliminary data.</text>
</comment>
<dbReference type="EMBL" id="JABSTQ010009696">
    <property type="protein sequence ID" value="KAG0426677.1"/>
    <property type="molecule type" value="Genomic_DNA"/>
</dbReference>
<evidence type="ECO:0000313" key="1">
    <source>
        <dbReference type="EMBL" id="KAG0426677.1"/>
    </source>
</evidence>
<sequence>MTVKCMGFGPKENKDKFFIYTVVSGVKVSSFQQDRRGPTFLYEPPRRVSFSNSTGATVPCSAVGTPDPRVTWTSADGAPVDDVRGLRYARPNGSLVFPPFRAEDYRQDVHATVYRCVAANAVGSIVSRDVAVRAGTTAAGDLDVAPLTDGPLEESTRAERRRHGLPGQPRRPSCIPVVLLAGRPALETAALEEAR</sequence>
<organism evidence="1 2">
    <name type="scientific">Ixodes persulcatus</name>
    <name type="common">Taiga tick</name>
    <dbReference type="NCBI Taxonomy" id="34615"/>
    <lineage>
        <taxon>Eukaryota</taxon>
        <taxon>Metazoa</taxon>
        <taxon>Ecdysozoa</taxon>
        <taxon>Arthropoda</taxon>
        <taxon>Chelicerata</taxon>
        <taxon>Arachnida</taxon>
        <taxon>Acari</taxon>
        <taxon>Parasitiformes</taxon>
        <taxon>Ixodida</taxon>
        <taxon>Ixodoidea</taxon>
        <taxon>Ixodidae</taxon>
        <taxon>Ixodinae</taxon>
        <taxon>Ixodes</taxon>
    </lineage>
</organism>
<gene>
    <name evidence="1" type="ORF">HPB47_026237</name>
</gene>
<dbReference type="Proteomes" id="UP000805193">
    <property type="component" value="Unassembled WGS sequence"/>
</dbReference>
<evidence type="ECO:0000313" key="2">
    <source>
        <dbReference type="Proteomes" id="UP000805193"/>
    </source>
</evidence>
<proteinExistence type="predicted"/>
<keyword evidence="2" id="KW-1185">Reference proteome</keyword>
<reference evidence="1 2" key="1">
    <citation type="journal article" date="2020" name="Cell">
        <title>Large-Scale Comparative Analyses of Tick Genomes Elucidate Their Genetic Diversity and Vector Capacities.</title>
        <authorList>
            <consortium name="Tick Genome and Microbiome Consortium (TIGMIC)"/>
            <person name="Jia N."/>
            <person name="Wang J."/>
            <person name="Shi W."/>
            <person name="Du L."/>
            <person name="Sun Y."/>
            <person name="Zhan W."/>
            <person name="Jiang J.F."/>
            <person name="Wang Q."/>
            <person name="Zhang B."/>
            <person name="Ji P."/>
            <person name="Bell-Sakyi L."/>
            <person name="Cui X.M."/>
            <person name="Yuan T.T."/>
            <person name="Jiang B.G."/>
            <person name="Yang W.F."/>
            <person name="Lam T.T."/>
            <person name="Chang Q.C."/>
            <person name="Ding S.J."/>
            <person name="Wang X.J."/>
            <person name="Zhu J.G."/>
            <person name="Ruan X.D."/>
            <person name="Zhao L."/>
            <person name="Wei J.T."/>
            <person name="Ye R.Z."/>
            <person name="Que T.C."/>
            <person name="Du C.H."/>
            <person name="Zhou Y.H."/>
            <person name="Cheng J.X."/>
            <person name="Dai P.F."/>
            <person name="Guo W.B."/>
            <person name="Han X.H."/>
            <person name="Huang E.J."/>
            <person name="Li L.F."/>
            <person name="Wei W."/>
            <person name="Gao Y.C."/>
            <person name="Liu J.Z."/>
            <person name="Shao H.Z."/>
            <person name="Wang X."/>
            <person name="Wang C.C."/>
            <person name="Yang T.C."/>
            <person name="Huo Q.B."/>
            <person name="Li W."/>
            <person name="Chen H.Y."/>
            <person name="Chen S.E."/>
            <person name="Zhou L.G."/>
            <person name="Ni X.B."/>
            <person name="Tian J.H."/>
            <person name="Sheng Y."/>
            <person name="Liu T."/>
            <person name="Pan Y.S."/>
            <person name="Xia L.Y."/>
            <person name="Li J."/>
            <person name="Zhao F."/>
            <person name="Cao W.C."/>
        </authorList>
    </citation>
    <scope>NUCLEOTIDE SEQUENCE [LARGE SCALE GENOMIC DNA]</scope>
    <source>
        <strain evidence="1">Iper-2018</strain>
    </source>
</reference>
<name>A0AC60PZA6_IXOPE</name>
<accession>A0AC60PZA6</accession>
<protein>
    <submittedName>
        <fullName evidence="1">Uncharacterized protein</fullName>
    </submittedName>
</protein>